<accession>A0A388JNP8</accession>
<evidence type="ECO:0000313" key="2">
    <source>
        <dbReference type="Proteomes" id="UP000265515"/>
    </source>
</evidence>
<dbReference type="Proteomes" id="UP000265515">
    <property type="component" value="Unassembled WGS sequence"/>
</dbReference>
<organism evidence="1 2">
    <name type="scientific">Chara braunii</name>
    <name type="common">Braun's stonewort</name>
    <dbReference type="NCBI Taxonomy" id="69332"/>
    <lineage>
        <taxon>Eukaryota</taxon>
        <taxon>Viridiplantae</taxon>
        <taxon>Streptophyta</taxon>
        <taxon>Charophyceae</taxon>
        <taxon>Charales</taxon>
        <taxon>Characeae</taxon>
        <taxon>Chara</taxon>
    </lineage>
</organism>
<reference evidence="1 2" key="1">
    <citation type="journal article" date="2018" name="Cell">
        <title>The Chara Genome: Secondary Complexity and Implications for Plant Terrestrialization.</title>
        <authorList>
            <person name="Nishiyama T."/>
            <person name="Sakayama H."/>
            <person name="Vries J.D."/>
            <person name="Buschmann H."/>
            <person name="Saint-Marcoux D."/>
            <person name="Ullrich K.K."/>
            <person name="Haas F.B."/>
            <person name="Vanderstraeten L."/>
            <person name="Becker D."/>
            <person name="Lang D."/>
            <person name="Vosolsobe S."/>
            <person name="Rombauts S."/>
            <person name="Wilhelmsson P.K.I."/>
            <person name="Janitza P."/>
            <person name="Kern R."/>
            <person name="Heyl A."/>
            <person name="Rumpler F."/>
            <person name="Villalobos L.I.A.C."/>
            <person name="Clay J.M."/>
            <person name="Skokan R."/>
            <person name="Toyoda A."/>
            <person name="Suzuki Y."/>
            <person name="Kagoshima H."/>
            <person name="Schijlen E."/>
            <person name="Tajeshwar N."/>
            <person name="Catarino B."/>
            <person name="Hetherington A.J."/>
            <person name="Saltykova A."/>
            <person name="Bonnot C."/>
            <person name="Breuninger H."/>
            <person name="Symeonidi A."/>
            <person name="Radhakrishnan G.V."/>
            <person name="Van Nieuwerburgh F."/>
            <person name="Deforce D."/>
            <person name="Chang C."/>
            <person name="Karol K.G."/>
            <person name="Hedrich R."/>
            <person name="Ulvskov P."/>
            <person name="Glockner G."/>
            <person name="Delwiche C.F."/>
            <person name="Petrasek J."/>
            <person name="Van de Peer Y."/>
            <person name="Friml J."/>
            <person name="Beilby M."/>
            <person name="Dolan L."/>
            <person name="Kohara Y."/>
            <person name="Sugano S."/>
            <person name="Fujiyama A."/>
            <person name="Delaux P.-M."/>
            <person name="Quint M."/>
            <person name="TheiBen G."/>
            <person name="Hagemann M."/>
            <person name="Harholt J."/>
            <person name="Dunand C."/>
            <person name="Zachgo S."/>
            <person name="Langdale J."/>
            <person name="Maumus F."/>
            <person name="Straeten D.V.D."/>
            <person name="Gould S.B."/>
            <person name="Rensing S.A."/>
        </authorList>
    </citation>
    <scope>NUCLEOTIDE SEQUENCE [LARGE SCALE GENOMIC DNA]</scope>
    <source>
        <strain evidence="1 2">S276</strain>
    </source>
</reference>
<keyword evidence="2" id="KW-1185">Reference proteome</keyword>
<protein>
    <submittedName>
        <fullName evidence="1">Uncharacterized protein</fullName>
    </submittedName>
</protein>
<name>A0A388JNP8_CHABU</name>
<sequence length="76" mass="8268">MLCSVAARLRRTTAPCCPCRSPAQTTKRSWSLVCKGRRGVDGRAYVASYVASLSCVTRNVVAHLLLKRKTGGELTK</sequence>
<gene>
    <name evidence="1" type="ORF">CBR_g38427</name>
</gene>
<dbReference type="Gramene" id="GBG59401">
    <property type="protein sequence ID" value="GBG59401"/>
    <property type="gene ID" value="CBR_g38427"/>
</dbReference>
<dbReference type="EMBL" id="BFEA01000004">
    <property type="protein sequence ID" value="GBG59401.1"/>
    <property type="molecule type" value="Genomic_DNA"/>
</dbReference>
<comment type="caution">
    <text evidence="1">The sequence shown here is derived from an EMBL/GenBank/DDBJ whole genome shotgun (WGS) entry which is preliminary data.</text>
</comment>
<evidence type="ECO:0000313" key="1">
    <source>
        <dbReference type="EMBL" id="GBG59401.1"/>
    </source>
</evidence>
<dbReference type="AlphaFoldDB" id="A0A388JNP8"/>
<proteinExistence type="predicted"/>